<feature type="transmembrane region" description="Helical" evidence="6">
    <location>
        <begin position="273"/>
        <end position="293"/>
    </location>
</feature>
<dbReference type="GO" id="GO:0005783">
    <property type="term" value="C:endoplasmic reticulum"/>
    <property type="evidence" value="ECO:0007669"/>
    <property type="project" value="TreeGrafter"/>
</dbReference>
<dbReference type="PANTHER" id="PTHR21389">
    <property type="entry name" value="P53 INDUCED PROTEIN"/>
    <property type="match status" value="1"/>
</dbReference>
<dbReference type="PANTHER" id="PTHR21389:SF0">
    <property type="entry name" value="ETOPOSIDE-INDUCED PROTEIN 2.4 HOMOLOG"/>
    <property type="match status" value="1"/>
</dbReference>
<proteinExistence type="predicted"/>
<reference evidence="7" key="1">
    <citation type="submission" date="2014-08" db="EMBL/GenBank/DDBJ databases">
        <authorList>
            <person name="Sharma Rahul"/>
            <person name="Thines Marco"/>
        </authorList>
    </citation>
    <scope>NUCLEOTIDE SEQUENCE</scope>
</reference>
<dbReference type="InterPro" id="IPR059112">
    <property type="entry name" value="CysZ/EI24"/>
</dbReference>
<evidence type="ECO:0000256" key="3">
    <source>
        <dbReference type="ARBA" id="ARBA00022989"/>
    </source>
</evidence>
<evidence type="ECO:0000256" key="1">
    <source>
        <dbReference type="ARBA" id="ARBA00004141"/>
    </source>
</evidence>
<dbReference type="GO" id="GO:0016236">
    <property type="term" value="P:macroautophagy"/>
    <property type="evidence" value="ECO:0007669"/>
    <property type="project" value="TreeGrafter"/>
</dbReference>
<evidence type="ECO:0000256" key="2">
    <source>
        <dbReference type="ARBA" id="ARBA00022692"/>
    </source>
</evidence>
<evidence type="ECO:0000313" key="7">
    <source>
        <dbReference type="EMBL" id="CDZ98365.1"/>
    </source>
</evidence>
<evidence type="ECO:0000256" key="4">
    <source>
        <dbReference type="ARBA" id="ARBA00023136"/>
    </source>
</evidence>
<organism evidence="7">
    <name type="scientific">Phaffia rhodozyma</name>
    <name type="common">Yeast</name>
    <name type="synonym">Xanthophyllomyces dendrorhous</name>
    <dbReference type="NCBI Taxonomy" id="264483"/>
    <lineage>
        <taxon>Eukaryota</taxon>
        <taxon>Fungi</taxon>
        <taxon>Dikarya</taxon>
        <taxon>Basidiomycota</taxon>
        <taxon>Agaricomycotina</taxon>
        <taxon>Tremellomycetes</taxon>
        <taxon>Cystofilobasidiales</taxon>
        <taxon>Mrakiaceae</taxon>
        <taxon>Phaffia</taxon>
    </lineage>
</organism>
<name>A0A0F7SIZ6_PHARH</name>
<feature type="compositionally biased region" description="Polar residues" evidence="5">
    <location>
        <begin position="29"/>
        <end position="50"/>
    </location>
</feature>
<dbReference type="EMBL" id="LN483345">
    <property type="protein sequence ID" value="CDZ98365.1"/>
    <property type="molecule type" value="Genomic_DNA"/>
</dbReference>
<accession>A0A0F7SIZ6</accession>
<protein>
    <submittedName>
        <fullName evidence="7">p53-mediated apoptosis protein EI24/PIG8</fullName>
    </submittedName>
</protein>
<feature type="transmembrane region" description="Helical" evidence="6">
    <location>
        <begin position="118"/>
        <end position="143"/>
    </location>
</feature>
<comment type="subcellular location">
    <subcellularLocation>
        <location evidence="1">Membrane</location>
        <topology evidence="1">Multi-pass membrane protein</topology>
    </subcellularLocation>
</comment>
<evidence type="ECO:0000256" key="6">
    <source>
        <dbReference type="SAM" id="Phobius"/>
    </source>
</evidence>
<dbReference type="GO" id="GO:0016020">
    <property type="term" value="C:membrane"/>
    <property type="evidence" value="ECO:0007669"/>
    <property type="project" value="UniProtKB-SubCell"/>
</dbReference>
<keyword evidence="3 6" id="KW-1133">Transmembrane helix</keyword>
<dbReference type="AlphaFoldDB" id="A0A0F7SIZ6"/>
<keyword evidence="4 6" id="KW-0472">Membrane</keyword>
<sequence>MIRRRPNAPPPNSVPLYPTGPSTAAPKPTYSSNRTPAYLSNPSEGSSYPYRSNGGQSAGFGYSSSSSISHSDRNGVARAAELSSRWMLRGLRDGTNVVKGWEMVISDARLRGSLVKTLLLNIPLLLLLLFISHIVHPLVFPSISQRATKSDPTVFSWMFNNAQFWQMAGTGAVVLVNGAWQSQIAERAWGLNGGGGAGVGGRRGGRGEGLATRSILLLDYLLITSILRILPGGLGWLLSLVYTTWVNGWYCFEYTWSAQGWSFVEKIDFVQTRWAYFFGFGLPITFLTCLPFLPPLLNATIFALLYPFYLILSTISNPVPLSTSSLPMSAGGGLGGMEEGAGGGGAIGERFEDELGSDMGWWPRRIWVLEAGKAGVRLWDVGRRVGLSKLADVANSGR</sequence>
<evidence type="ECO:0000256" key="5">
    <source>
        <dbReference type="SAM" id="MobiDB-lite"/>
    </source>
</evidence>
<feature type="region of interest" description="Disordered" evidence="5">
    <location>
        <begin position="1"/>
        <end position="51"/>
    </location>
</feature>
<keyword evidence="2 6" id="KW-0812">Transmembrane</keyword>
<dbReference type="Pfam" id="PF07264">
    <property type="entry name" value="EI24"/>
    <property type="match status" value="1"/>
</dbReference>